<keyword evidence="3" id="KW-0804">Transcription</keyword>
<keyword evidence="6" id="KW-1185">Reference proteome</keyword>
<dbReference type="InterPro" id="IPR036388">
    <property type="entry name" value="WH-like_DNA-bd_sf"/>
</dbReference>
<dbReference type="Proteomes" id="UP000818323">
    <property type="component" value="Unassembled WGS sequence"/>
</dbReference>
<dbReference type="InterPro" id="IPR036390">
    <property type="entry name" value="WH_DNA-bd_sf"/>
</dbReference>
<sequence>MNIQGHTRSDITEHGRNRILAALPQDLLSALMERAGIVSLARGRILQEVGEPVREALFPHSGVIALVSPMRDGRSVETAAVGPEGYLGFWAVLGSDDRALCRAVVQEPGTATRLSIDSLLAISREYPPLSDLLLRFSKVLLTQSIQAAACNDLHTLKARCARCLLHAHDRVDQSDAVEMSQARLALMLGVRRQSLSAVTRSLQARGIVQLEPGCIRVLNRAGLEAASCECYGVVREAYRTILPAAG</sequence>
<dbReference type="SUPFAM" id="SSF51206">
    <property type="entry name" value="cAMP-binding domain-like"/>
    <property type="match status" value="1"/>
</dbReference>
<dbReference type="RefSeq" id="WP_161727021.1">
    <property type="nucleotide sequence ID" value="NZ_JAAAXI010000072.1"/>
</dbReference>
<dbReference type="InterPro" id="IPR018490">
    <property type="entry name" value="cNMP-bd_dom_sf"/>
</dbReference>
<evidence type="ECO:0000313" key="6">
    <source>
        <dbReference type="Proteomes" id="UP000818323"/>
    </source>
</evidence>
<dbReference type="Gene3D" id="1.10.10.10">
    <property type="entry name" value="Winged helix-like DNA-binding domain superfamily/Winged helix DNA-binding domain"/>
    <property type="match status" value="1"/>
</dbReference>
<keyword evidence="2" id="KW-0238">DNA-binding</keyword>
<dbReference type="EMBL" id="JAAAXJ010000064">
    <property type="protein sequence ID" value="NBJ27410.1"/>
    <property type="molecule type" value="Genomic_DNA"/>
</dbReference>
<dbReference type="CDD" id="cd00038">
    <property type="entry name" value="CAP_ED"/>
    <property type="match status" value="1"/>
</dbReference>
<dbReference type="Gene3D" id="2.60.120.10">
    <property type="entry name" value="Jelly Rolls"/>
    <property type="match status" value="1"/>
</dbReference>
<dbReference type="InterPro" id="IPR050397">
    <property type="entry name" value="Env_Response_Regulators"/>
</dbReference>
<dbReference type="Pfam" id="PF13545">
    <property type="entry name" value="HTH_Crp_2"/>
    <property type="match status" value="1"/>
</dbReference>
<dbReference type="InterPro" id="IPR014710">
    <property type="entry name" value="RmlC-like_jellyroll"/>
</dbReference>
<gene>
    <name evidence="5" type="ORF">GR303_24230</name>
</gene>
<keyword evidence="1" id="KW-0805">Transcription regulation</keyword>
<dbReference type="PANTHER" id="PTHR24567:SF74">
    <property type="entry name" value="HTH-TYPE TRANSCRIPTIONAL REGULATOR ARCR"/>
    <property type="match status" value="1"/>
</dbReference>
<feature type="domain" description="Cyclic nucleotide-binding" evidence="4">
    <location>
        <begin position="19"/>
        <end position="138"/>
    </location>
</feature>
<organism evidence="5 6">
    <name type="scientific">Microvirga arsenatis</name>
    <dbReference type="NCBI Taxonomy" id="2692265"/>
    <lineage>
        <taxon>Bacteria</taxon>
        <taxon>Pseudomonadati</taxon>
        <taxon>Pseudomonadota</taxon>
        <taxon>Alphaproteobacteria</taxon>
        <taxon>Hyphomicrobiales</taxon>
        <taxon>Methylobacteriaceae</taxon>
        <taxon>Microvirga</taxon>
    </lineage>
</organism>
<evidence type="ECO:0000259" key="4">
    <source>
        <dbReference type="SMART" id="SM00100"/>
    </source>
</evidence>
<dbReference type="InterPro" id="IPR012318">
    <property type="entry name" value="HTH_CRP"/>
</dbReference>
<reference evidence="5 6" key="1">
    <citation type="submission" date="2020-01" db="EMBL/GenBank/DDBJ databases">
        <title>Microvirga sp. nov., an arsenate reduction bacterium isolated from Tibet hotspring sediments.</title>
        <authorList>
            <person name="Yuan C.-G."/>
        </authorList>
    </citation>
    <scope>NUCLEOTIDE SEQUENCE [LARGE SCALE GENOMIC DNA]</scope>
    <source>
        <strain evidence="5 6">SYSU G3D203</strain>
    </source>
</reference>
<comment type="caution">
    <text evidence="5">The sequence shown here is derived from an EMBL/GenBank/DDBJ whole genome shotgun (WGS) entry which is preliminary data.</text>
</comment>
<evidence type="ECO:0000256" key="2">
    <source>
        <dbReference type="ARBA" id="ARBA00023125"/>
    </source>
</evidence>
<dbReference type="InterPro" id="IPR000595">
    <property type="entry name" value="cNMP-bd_dom"/>
</dbReference>
<accession>A0ABW9Z4K9</accession>
<dbReference type="SMART" id="SM00100">
    <property type="entry name" value="cNMP"/>
    <property type="match status" value="1"/>
</dbReference>
<name>A0ABW9Z4K9_9HYPH</name>
<dbReference type="SUPFAM" id="SSF46785">
    <property type="entry name" value="Winged helix' DNA-binding domain"/>
    <property type="match status" value="1"/>
</dbReference>
<evidence type="ECO:0000256" key="1">
    <source>
        <dbReference type="ARBA" id="ARBA00023015"/>
    </source>
</evidence>
<protein>
    <submittedName>
        <fullName evidence="5">Helix-turn-helix domain-containing protein</fullName>
    </submittedName>
</protein>
<dbReference type="Pfam" id="PF00027">
    <property type="entry name" value="cNMP_binding"/>
    <property type="match status" value="1"/>
</dbReference>
<evidence type="ECO:0000313" key="5">
    <source>
        <dbReference type="EMBL" id="NBJ27410.1"/>
    </source>
</evidence>
<proteinExistence type="predicted"/>
<dbReference type="PANTHER" id="PTHR24567">
    <property type="entry name" value="CRP FAMILY TRANSCRIPTIONAL REGULATORY PROTEIN"/>
    <property type="match status" value="1"/>
</dbReference>
<evidence type="ECO:0000256" key="3">
    <source>
        <dbReference type="ARBA" id="ARBA00023163"/>
    </source>
</evidence>